<accession>A0AB34GQS1</accession>
<reference evidence="2 3" key="1">
    <citation type="submission" date="2022-11" db="EMBL/GenBank/DDBJ databases">
        <title>Whole genome sequence of Eschrichtius robustus ER-17-0199.</title>
        <authorList>
            <person name="Bruniche-Olsen A."/>
            <person name="Black A.N."/>
            <person name="Fields C.J."/>
            <person name="Walden K."/>
            <person name="Dewoody J.A."/>
        </authorList>
    </citation>
    <scope>NUCLEOTIDE SEQUENCE [LARGE SCALE GENOMIC DNA]</scope>
    <source>
        <strain evidence="2">ER-17-0199</strain>
        <tissue evidence="2">Blubber</tissue>
    </source>
</reference>
<evidence type="ECO:0000313" key="2">
    <source>
        <dbReference type="EMBL" id="KAJ8781040.1"/>
    </source>
</evidence>
<sequence>MLGIPEILEHRAPWGGRDCRESLGFGALQGQKEKRESQGLQEWESRGPRGSLEPRVCLAFRGSWDLGGHLALLERRVPRALMGSKDRLDFQEPEGCWVKRERREKRVLRDFGWAAPGSRARRVLRVFLDHQAPLECLGFR</sequence>
<evidence type="ECO:0000313" key="3">
    <source>
        <dbReference type="Proteomes" id="UP001159641"/>
    </source>
</evidence>
<gene>
    <name evidence="2" type="ORF">J1605_001083</name>
</gene>
<dbReference type="AlphaFoldDB" id="A0AB34GQS1"/>
<name>A0AB34GQS1_ESCRO</name>
<comment type="caution">
    <text evidence="2">The sequence shown here is derived from an EMBL/GenBank/DDBJ whole genome shotgun (WGS) entry which is preliminary data.</text>
</comment>
<organism evidence="2 3">
    <name type="scientific">Eschrichtius robustus</name>
    <name type="common">California gray whale</name>
    <name type="synonym">Eschrichtius gibbosus</name>
    <dbReference type="NCBI Taxonomy" id="9764"/>
    <lineage>
        <taxon>Eukaryota</taxon>
        <taxon>Metazoa</taxon>
        <taxon>Chordata</taxon>
        <taxon>Craniata</taxon>
        <taxon>Vertebrata</taxon>
        <taxon>Euteleostomi</taxon>
        <taxon>Mammalia</taxon>
        <taxon>Eutheria</taxon>
        <taxon>Laurasiatheria</taxon>
        <taxon>Artiodactyla</taxon>
        <taxon>Whippomorpha</taxon>
        <taxon>Cetacea</taxon>
        <taxon>Mysticeti</taxon>
        <taxon>Eschrichtiidae</taxon>
        <taxon>Eschrichtius</taxon>
    </lineage>
</organism>
<evidence type="ECO:0000256" key="1">
    <source>
        <dbReference type="SAM" id="MobiDB-lite"/>
    </source>
</evidence>
<dbReference type="EMBL" id="JAIQCJ010002152">
    <property type="protein sequence ID" value="KAJ8781040.1"/>
    <property type="molecule type" value="Genomic_DNA"/>
</dbReference>
<dbReference type="Proteomes" id="UP001159641">
    <property type="component" value="Unassembled WGS sequence"/>
</dbReference>
<feature type="compositionally biased region" description="Basic and acidic residues" evidence="1">
    <location>
        <begin position="31"/>
        <end position="47"/>
    </location>
</feature>
<feature type="region of interest" description="Disordered" evidence="1">
    <location>
        <begin position="28"/>
        <end position="51"/>
    </location>
</feature>
<keyword evidence="3" id="KW-1185">Reference proteome</keyword>
<proteinExistence type="predicted"/>
<protein>
    <submittedName>
        <fullName evidence="2">Uncharacterized protein</fullName>
    </submittedName>
</protein>